<evidence type="ECO:0000256" key="3">
    <source>
        <dbReference type="ARBA" id="ARBA00022692"/>
    </source>
</evidence>
<protein>
    <submittedName>
        <fullName evidence="8">ABC transporter permease subunit</fullName>
    </submittedName>
</protein>
<dbReference type="PANTHER" id="PTHR43386:SF1">
    <property type="entry name" value="D,D-DIPEPTIDE TRANSPORT SYSTEM PERMEASE PROTEIN DDPC-RELATED"/>
    <property type="match status" value="1"/>
</dbReference>
<dbReference type="EMBL" id="JAHVHU010000008">
    <property type="protein sequence ID" value="MBY5958285.1"/>
    <property type="molecule type" value="Genomic_DNA"/>
</dbReference>
<keyword evidence="3 6" id="KW-0812">Transmembrane</keyword>
<feature type="transmembrane region" description="Helical" evidence="6">
    <location>
        <begin position="113"/>
        <end position="135"/>
    </location>
</feature>
<evidence type="ECO:0000256" key="5">
    <source>
        <dbReference type="ARBA" id="ARBA00023136"/>
    </source>
</evidence>
<dbReference type="InterPro" id="IPR050366">
    <property type="entry name" value="BP-dependent_transpt_permease"/>
</dbReference>
<evidence type="ECO:0000313" key="9">
    <source>
        <dbReference type="Proteomes" id="UP000753961"/>
    </source>
</evidence>
<evidence type="ECO:0000256" key="2">
    <source>
        <dbReference type="ARBA" id="ARBA00022448"/>
    </source>
</evidence>
<sequence>MNSYTNIVKQHRGILLWYGFLVLICFGGVYFLAGSYFLVGYCETGIRLFGSVDCGHGISPLVVQMNAETLDARVASLLPPLSYTSGVGWHLLGTDALGRDVFAGILYGGQRSLLIGLSAGVLAMGMGWAVGMWSIYARYHTKVVPYWIVGILLVLILFWQTQSYLFLLFIPGWILWRWWSRRKPVKPVTTIGRSWWWGRWIEWYQALPDLLMVLVLSAALGSMSWWGLGLIMIAVIWPSLALIARRVAVEVTLQPYFVQAIRNKVSGWHLLNHYLWGNTKSVFWGLFPLVVARIILLESTISFLGMGLPPDVVTIGSMVSSSRQNISAWWLIVFSCLFIFILVYPLLRSGMKNRHQRRAGIATN</sequence>
<keyword evidence="9" id="KW-1185">Reference proteome</keyword>
<comment type="subcellular location">
    <subcellularLocation>
        <location evidence="1">Cell membrane</location>
        <topology evidence="1">Multi-pass membrane protein</topology>
    </subcellularLocation>
</comment>
<feature type="transmembrane region" description="Helical" evidence="6">
    <location>
        <begin position="15"/>
        <end position="39"/>
    </location>
</feature>
<keyword evidence="2" id="KW-0813">Transport</keyword>
<feature type="transmembrane region" description="Helical" evidence="6">
    <location>
        <begin position="225"/>
        <end position="244"/>
    </location>
</feature>
<evidence type="ECO:0000256" key="1">
    <source>
        <dbReference type="ARBA" id="ARBA00004651"/>
    </source>
</evidence>
<dbReference type="GO" id="GO:0055085">
    <property type="term" value="P:transmembrane transport"/>
    <property type="evidence" value="ECO:0007669"/>
    <property type="project" value="InterPro"/>
</dbReference>
<evidence type="ECO:0000256" key="6">
    <source>
        <dbReference type="SAM" id="Phobius"/>
    </source>
</evidence>
<feature type="transmembrane region" description="Helical" evidence="6">
    <location>
        <begin position="282"/>
        <end position="308"/>
    </location>
</feature>
<dbReference type="GO" id="GO:0005886">
    <property type="term" value="C:plasma membrane"/>
    <property type="evidence" value="ECO:0007669"/>
    <property type="project" value="UniProtKB-SubCell"/>
</dbReference>
<keyword evidence="5 6" id="KW-0472">Membrane</keyword>
<comment type="caution">
    <text evidence="8">The sequence shown here is derived from an EMBL/GenBank/DDBJ whole genome shotgun (WGS) entry which is preliminary data.</text>
</comment>
<feature type="transmembrane region" description="Helical" evidence="6">
    <location>
        <begin position="328"/>
        <end position="347"/>
    </location>
</feature>
<evidence type="ECO:0000256" key="4">
    <source>
        <dbReference type="ARBA" id="ARBA00022989"/>
    </source>
</evidence>
<proteinExistence type="predicted"/>
<dbReference type="AlphaFoldDB" id="A0A953HTZ8"/>
<accession>A0A953HTZ8</accession>
<dbReference type="Pfam" id="PF00528">
    <property type="entry name" value="BPD_transp_1"/>
    <property type="match status" value="1"/>
</dbReference>
<organism evidence="8 9">
    <name type="scientific">Membranihabitans marinus</name>
    <dbReference type="NCBI Taxonomy" id="1227546"/>
    <lineage>
        <taxon>Bacteria</taxon>
        <taxon>Pseudomonadati</taxon>
        <taxon>Bacteroidota</taxon>
        <taxon>Saprospiria</taxon>
        <taxon>Saprospirales</taxon>
        <taxon>Saprospiraceae</taxon>
        <taxon>Membranihabitans</taxon>
    </lineage>
</organism>
<reference evidence="8" key="1">
    <citation type="submission" date="2021-06" db="EMBL/GenBank/DDBJ databases">
        <title>44 bacteria genomes isolated from Dapeng, Shenzhen.</title>
        <authorList>
            <person name="Zheng W."/>
            <person name="Yu S."/>
            <person name="Huang Y."/>
        </authorList>
    </citation>
    <scope>NUCLEOTIDE SEQUENCE</scope>
    <source>
        <strain evidence="8">DP5N28-2</strain>
    </source>
</reference>
<dbReference type="InterPro" id="IPR000515">
    <property type="entry name" value="MetI-like"/>
</dbReference>
<keyword evidence="4 6" id="KW-1133">Transmembrane helix</keyword>
<evidence type="ECO:0000259" key="7">
    <source>
        <dbReference type="Pfam" id="PF00528"/>
    </source>
</evidence>
<feature type="transmembrane region" description="Helical" evidence="6">
    <location>
        <begin position="147"/>
        <end position="179"/>
    </location>
</feature>
<name>A0A953HTZ8_9BACT</name>
<feature type="domain" description="ABC transmembrane type-1" evidence="7">
    <location>
        <begin position="196"/>
        <end position="343"/>
    </location>
</feature>
<dbReference type="RefSeq" id="WP_222579823.1">
    <property type="nucleotide sequence ID" value="NZ_JAHVHU010000008.1"/>
</dbReference>
<dbReference type="Proteomes" id="UP000753961">
    <property type="component" value="Unassembled WGS sequence"/>
</dbReference>
<dbReference type="PANTHER" id="PTHR43386">
    <property type="entry name" value="OLIGOPEPTIDE TRANSPORT SYSTEM PERMEASE PROTEIN APPC"/>
    <property type="match status" value="1"/>
</dbReference>
<evidence type="ECO:0000313" key="8">
    <source>
        <dbReference type="EMBL" id="MBY5958285.1"/>
    </source>
</evidence>
<gene>
    <name evidence="8" type="ORF">KUV50_09095</name>
</gene>